<proteinExistence type="predicted"/>
<gene>
    <name evidence="2" type="ORF">CCAM_LOCUS27641</name>
</gene>
<evidence type="ECO:0000313" key="3">
    <source>
        <dbReference type="Proteomes" id="UP000595140"/>
    </source>
</evidence>
<reference evidence="2 3" key="1">
    <citation type="submission" date="2018-04" db="EMBL/GenBank/DDBJ databases">
        <authorList>
            <person name="Vogel A."/>
        </authorList>
    </citation>
    <scope>NUCLEOTIDE SEQUENCE [LARGE SCALE GENOMIC DNA]</scope>
</reference>
<evidence type="ECO:0000256" key="1">
    <source>
        <dbReference type="SAM" id="MobiDB-lite"/>
    </source>
</evidence>
<organism evidence="2 3">
    <name type="scientific">Cuscuta campestris</name>
    <dbReference type="NCBI Taxonomy" id="132261"/>
    <lineage>
        <taxon>Eukaryota</taxon>
        <taxon>Viridiplantae</taxon>
        <taxon>Streptophyta</taxon>
        <taxon>Embryophyta</taxon>
        <taxon>Tracheophyta</taxon>
        <taxon>Spermatophyta</taxon>
        <taxon>Magnoliopsida</taxon>
        <taxon>eudicotyledons</taxon>
        <taxon>Gunneridae</taxon>
        <taxon>Pentapetalae</taxon>
        <taxon>asterids</taxon>
        <taxon>lamiids</taxon>
        <taxon>Solanales</taxon>
        <taxon>Convolvulaceae</taxon>
        <taxon>Cuscuteae</taxon>
        <taxon>Cuscuta</taxon>
        <taxon>Cuscuta subgen. Grammica</taxon>
        <taxon>Cuscuta sect. Cleistogrammica</taxon>
    </lineage>
</organism>
<accession>A0A484MAZ3</accession>
<evidence type="ECO:0000313" key="2">
    <source>
        <dbReference type="EMBL" id="VFQ85865.1"/>
    </source>
</evidence>
<sequence length="81" mass="9059">MENFGPQIGHGWRQETRKRLKGSRETRSPDHGQIGGQPLMASTDVECTVHTRANPNSPTSTFNSARRFWNKVEDTTDTGTS</sequence>
<feature type="compositionally biased region" description="Basic and acidic residues" evidence="1">
    <location>
        <begin position="12"/>
        <end position="30"/>
    </location>
</feature>
<protein>
    <submittedName>
        <fullName evidence="2">Uncharacterized protein</fullName>
    </submittedName>
</protein>
<feature type="region of interest" description="Disordered" evidence="1">
    <location>
        <begin position="1"/>
        <end position="81"/>
    </location>
</feature>
<dbReference type="AlphaFoldDB" id="A0A484MAZ3"/>
<feature type="compositionally biased region" description="Polar residues" evidence="1">
    <location>
        <begin position="51"/>
        <end position="64"/>
    </location>
</feature>
<keyword evidence="3" id="KW-1185">Reference proteome</keyword>
<name>A0A484MAZ3_9ASTE</name>
<dbReference type="Proteomes" id="UP000595140">
    <property type="component" value="Unassembled WGS sequence"/>
</dbReference>
<dbReference type="EMBL" id="OOIL02003033">
    <property type="protein sequence ID" value="VFQ85865.1"/>
    <property type="molecule type" value="Genomic_DNA"/>
</dbReference>